<evidence type="ECO:0000256" key="4">
    <source>
        <dbReference type="ARBA" id="ARBA00022475"/>
    </source>
</evidence>
<keyword evidence="4" id="KW-1003">Cell membrane</keyword>
<proteinExistence type="inferred from homology"/>
<dbReference type="Gene3D" id="1.10.3470.10">
    <property type="entry name" value="ABC transporter involved in vitamin B12 uptake, BtuC"/>
    <property type="match status" value="1"/>
</dbReference>
<evidence type="ECO:0000256" key="8">
    <source>
        <dbReference type="SAM" id="Phobius"/>
    </source>
</evidence>
<evidence type="ECO:0000256" key="6">
    <source>
        <dbReference type="ARBA" id="ARBA00022989"/>
    </source>
</evidence>
<keyword evidence="5 8" id="KW-0812">Transmembrane</keyword>
<keyword evidence="3" id="KW-0813">Transport</keyword>
<dbReference type="GO" id="GO:0033214">
    <property type="term" value="P:siderophore-iron import into cell"/>
    <property type="evidence" value="ECO:0007669"/>
    <property type="project" value="TreeGrafter"/>
</dbReference>
<dbReference type="PANTHER" id="PTHR30472">
    <property type="entry name" value="FERRIC ENTEROBACTIN TRANSPORT SYSTEM PERMEASE PROTEIN"/>
    <property type="match status" value="1"/>
</dbReference>
<evidence type="ECO:0000256" key="1">
    <source>
        <dbReference type="ARBA" id="ARBA00004651"/>
    </source>
</evidence>
<dbReference type="PANTHER" id="PTHR30472:SF1">
    <property type="entry name" value="FE(3+) DICITRATE TRANSPORT SYSTEM PERMEASE PROTEIN FECC-RELATED"/>
    <property type="match status" value="1"/>
</dbReference>
<feature type="transmembrane region" description="Helical" evidence="8">
    <location>
        <begin position="189"/>
        <end position="209"/>
    </location>
</feature>
<gene>
    <name evidence="9" type="ORF">GSM42_17645</name>
</gene>
<dbReference type="CDD" id="cd06550">
    <property type="entry name" value="TM_ABC_iron-siderophores_like"/>
    <property type="match status" value="1"/>
</dbReference>
<evidence type="ECO:0000313" key="10">
    <source>
        <dbReference type="Proteomes" id="UP000430692"/>
    </source>
</evidence>
<keyword evidence="10" id="KW-1185">Reference proteome</keyword>
<sequence>MGKWFGFFGGLVFLICLMCFSLLVGTRDIPVEMVLDTFRDYHGTVNQLIILTDRLPRTLIAVMVGASLAVAGAITQVIFRNPLASETTLGINGGASFMMVLSLSLFTNWTLSELIWVSFIGSGLTFLFVFSIGRGHSPLQLTLAGTSIAALFSSMTQGFLVLNERSLEQMLYWLTGSVEGRKLSDISPVLPYMLIGVVLAFFLARSLNLMALSEEVSKSLGLPVTIYKLLAGLVVVLLAGSSVAIAGPISFVGLLVPHLAKMWVGQDHRLIIPFAALFGAVLLLVADIISRAIMIDQVIPVGVMTAVIGAPIFLYLVRKSWGQSL</sequence>
<dbReference type="InterPro" id="IPR000522">
    <property type="entry name" value="ABC_transptr_permease_BtuC"/>
</dbReference>
<accession>A0A6I4VYC9</accession>
<name>A0A6I4VYC9_9BACL</name>
<dbReference type="AlphaFoldDB" id="A0A6I4VYC9"/>
<organism evidence="9 10">
    <name type="scientific">Shimazuella alba</name>
    <dbReference type="NCBI Taxonomy" id="2690964"/>
    <lineage>
        <taxon>Bacteria</taxon>
        <taxon>Bacillati</taxon>
        <taxon>Bacillota</taxon>
        <taxon>Bacilli</taxon>
        <taxon>Bacillales</taxon>
        <taxon>Thermoactinomycetaceae</taxon>
        <taxon>Shimazuella</taxon>
    </lineage>
</organism>
<comment type="subcellular location">
    <subcellularLocation>
        <location evidence="1">Cell membrane</location>
        <topology evidence="1">Multi-pass membrane protein</topology>
    </subcellularLocation>
</comment>
<reference evidence="9 10" key="1">
    <citation type="submission" date="2019-12" db="EMBL/GenBank/DDBJ databases">
        <title>Whole-genome analyses of novel actinobacteria.</title>
        <authorList>
            <person name="Sahin N."/>
            <person name="Saygin H."/>
        </authorList>
    </citation>
    <scope>NUCLEOTIDE SEQUENCE [LARGE SCALE GENOMIC DNA]</scope>
    <source>
        <strain evidence="9 10">KC615</strain>
    </source>
</reference>
<feature type="transmembrane region" description="Helical" evidence="8">
    <location>
        <begin position="114"/>
        <end position="133"/>
    </location>
</feature>
<evidence type="ECO:0000256" key="3">
    <source>
        <dbReference type="ARBA" id="ARBA00022448"/>
    </source>
</evidence>
<keyword evidence="6 8" id="KW-1133">Transmembrane helix</keyword>
<keyword evidence="7 8" id="KW-0472">Membrane</keyword>
<protein>
    <submittedName>
        <fullName evidence="9">Iron chelate uptake ABC transporter family permease subunit</fullName>
    </submittedName>
</protein>
<comment type="similarity">
    <text evidence="2">Belongs to the binding-protein-dependent transport system permease family. FecCD subfamily.</text>
</comment>
<dbReference type="EMBL" id="WUUL01000015">
    <property type="protein sequence ID" value="MXQ55508.1"/>
    <property type="molecule type" value="Genomic_DNA"/>
</dbReference>
<dbReference type="FunFam" id="1.10.3470.10:FF:000001">
    <property type="entry name" value="Vitamin B12 ABC transporter permease BtuC"/>
    <property type="match status" value="1"/>
</dbReference>
<dbReference type="GO" id="GO:0022857">
    <property type="term" value="F:transmembrane transporter activity"/>
    <property type="evidence" value="ECO:0007669"/>
    <property type="project" value="InterPro"/>
</dbReference>
<dbReference type="Proteomes" id="UP000430692">
    <property type="component" value="Unassembled WGS sequence"/>
</dbReference>
<feature type="transmembrane region" description="Helical" evidence="8">
    <location>
        <begin position="229"/>
        <end position="256"/>
    </location>
</feature>
<feature type="transmembrane region" description="Helical" evidence="8">
    <location>
        <begin position="6"/>
        <end position="25"/>
    </location>
</feature>
<feature type="transmembrane region" description="Helical" evidence="8">
    <location>
        <begin position="298"/>
        <end position="317"/>
    </location>
</feature>
<evidence type="ECO:0000313" key="9">
    <source>
        <dbReference type="EMBL" id="MXQ55508.1"/>
    </source>
</evidence>
<feature type="transmembrane region" description="Helical" evidence="8">
    <location>
        <begin position="91"/>
        <end position="107"/>
    </location>
</feature>
<feature type="transmembrane region" description="Helical" evidence="8">
    <location>
        <begin position="59"/>
        <end position="79"/>
    </location>
</feature>
<dbReference type="Pfam" id="PF01032">
    <property type="entry name" value="FecCD"/>
    <property type="match status" value="1"/>
</dbReference>
<evidence type="ECO:0000256" key="7">
    <source>
        <dbReference type="ARBA" id="ARBA00023136"/>
    </source>
</evidence>
<dbReference type="InterPro" id="IPR037294">
    <property type="entry name" value="ABC_BtuC-like"/>
</dbReference>
<evidence type="ECO:0000256" key="5">
    <source>
        <dbReference type="ARBA" id="ARBA00022692"/>
    </source>
</evidence>
<comment type="caution">
    <text evidence="9">The sequence shown here is derived from an EMBL/GenBank/DDBJ whole genome shotgun (WGS) entry which is preliminary data.</text>
</comment>
<feature type="transmembrane region" description="Helical" evidence="8">
    <location>
        <begin position="268"/>
        <end position="286"/>
    </location>
</feature>
<dbReference type="SUPFAM" id="SSF81345">
    <property type="entry name" value="ABC transporter involved in vitamin B12 uptake, BtuC"/>
    <property type="match status" value="1"/>
</dbReference>
<dbReference type="RefSeq" id="WP_160802861.1">
    <property type="nucleotide sequence ID" value="NZ_WUUL01000015.1"/>
</dbReference>
<dbReference type="GO" id="GO:0005886">
    <property type="term" value="C:plasma membrane"/>
    <property type="evidence" value="ECO:0007669"/>
    <property type="project" value="UniProtKB-SubCell"/>
</dbReference>
<evidence type="ECO:0000256" key="2">
    <source>
        <dbReference type="ARBA" id="ARBA00007935"/>
    </source>
</evidence>